<dbReference type="Pfam" id="PF02812">
    <property type="entry name" value="ELFV_dehydrog_N"/>
    <property type="match status" value="1"/>
</dbReference>
<evidence type="ECO:0000256" key="3">
    <source>
        <dbReference type="PROSITE-ProRule" id="PRU00169"/>
    </source>
</evidence>
<feature type="domain" description="Response regulatory" evidence="4">
    <location>
        <begin position="10"/>
        <end position="127"/>
    </location>
</feature>
<dbReference type="Pfam" id="PF00208">
    <property type="entry name" value="ELFV_dehydrog"/>
    <property type="match status" value="1"/>
</dbReference>
<evidence type="ECO:0000313" key="6">
    <source>
        <dbReference type="Proteomes" id="UP000316855"/>
    </source>
</evidence>
<evidence type="ECO:0000313" key="5">
    <source>
        <dbReference type="EMBL" id="QDT90193.1"/>
    </source>
</evidence>
<evidence type="ECO:0000256" key="2">
    <source>
        <dbReference type="ARBA" id="ARBA00023002"/>
    </source>
</evidence>
<dbReference type="Proteomes" id="UP000316855">
    <property type="component" value="Chromosome"/>
</dbReference>
<dbReference type="CDD" id="cd00156">
    <property type="entry name" value="REC"/>
    <property type="match status" value="1"/>
</dbReference>
<dbReference type="RefSeq" id="WP_145225963.1">
    <property type="nucleotide sequence ID" value="NZ_CP036343.1"/>
</dbReference>
<dbReference type="InterPro" id="IPR011006">
    <property type="entry name" value="CheY-like_superfamily"/>
</dbReference>
<feature type="modified residue" description="4-aspartylphosphate" evidence="3">
    <location>
        <position position="62"/>
    </location>
</feature>
<dbReference type="KEGG" id="gax:Pan161_18430"/>
<accession>A0A517VB07</accession>
<evidence type="ECO:0000256" key="1">
    <source>
        <dbReference type="ARBA" id="ARBA00006382"/>
    </source>
</evidence>
<sequence>MNTASGNTVKVLLIEDNPIHVGLVKTLLAESKSPVFQLQFAGTLQAGLNQLDAASVDMVLLDLTLPDSEDLDTFIRVRSFAPAIPIVIVTSLDDIKLAAKAVEAGAQDYLVKTQLSRTSLIRSIRYAIERTRVRDAEWDSPMFRLAQRQFLKAAQFMGLDDNIRQRLLFPQRTLVVTLPFRRDHYTEVETVFGYRVQHILTMGPTKGGIRYHQDVSLGEVSALAMWMSWKCALVHLPFGGAKGGVRIDPTGLTSHELQRLTRRFATEISPIIGPEKDIPAPDMGTNERVMAWIMDTYSQEKGYTVPAVVTGKPLVLGGARGRNEATGRGVVYLIQEAAKHLKMNLSECTAVVQGFGNVGSHAALFLSELGVKLIGVSDATTGIYNRHGLSMPSLLEYVAKNRFLEGYPEGDQISNEELLELKCDILVPAALQNQITAENADRIQCKLLAEGANGPTTLEADEVLNEKGVFILPDILANAGGVTVSYFEWVQDTQNYMWTLEEVNQRLKSILKDAFHRTLNRAQKNQFDMRTAAMIEGVERVSQAKLARGLYP</sequence>
<dbReference type="SMART" id="SM00448">
    <property type="entry name" value="REC"/>
    <property type="match status" value="1"/>
</dbReference>
<dbReference type="PANTHER" id="PTHR11606">
    <property type="entry name" value="GLUTAMATE DEHYDROGENASE"/>
    <property type="match status" value="1"/>
</dbReference>
<dbReference type="OrthoDB" id="9803297at2"/>
<dbReference type="SUPFAM" id="SSF51735">
    <property type="entry name" value="NAD(P)-binding Rossmann-fold domains"/>
    <property type="match status" value="1"/>
</dbReference>
<dbReference type="InterPro" id="IPR006096">
    <property type="entry name" value="Glu/Leu/Phe/Val/Trp_DH_C"/>
</dbReference>
<dbReference type="Gene3D" id="3.40.50.2300">
    <property type="match status" value="1"/>
</dbReference>
<evidence type="ECO:0000259" key="4">
    <source>
        <dbReference type="PROSITE" id="PS50110"/>
    </source>
</evidence>
<dbReference type="GO" id="GO:0004352">
    <property type="term" value="F:glutamate dehydrogenase (NAD+) activity"/>
    <property type="evidence" value="ECO:0007669"/>
    <property type="project" value="TreeGrafter"/>
</dbReference>
<dbReference type="InterPro" id="IPR033922">
    <property type="entry name" value="NAD_bind_Glu_DH"/>
</dbReference>
<dbReference type="GO" id="GO:0000160">
    <property type="term" value="P:phosphorelay signal transduction system"/>
    <property type="evidence" value="ECO:0007669"/>
    <property type="project" value="InterPro"/>
</dbReference>
<dbReference type="InterPro" id="IPR046346">
    <property type="entry name" value="Aminoacid_DH-like_N_sf"/>
</dbReference>
<dbReference type="CDD" id="cd01076">
    <property type="entry name" value="NAD_bind_1_Glu_DH"/>
    <property type="match status" value="1"/>
</dbReference>
<gene>
    <name evidence="5" type="primary">gdhA_1</name>
    <name evidence="5" type="ORF">Pan161_18430</name>
</gene>
<dbReference type="InterPro" id="IPR001789">
    <property type="entry name" value="Sig_transdc_resp-reg_receiver"/>
</dbReference>
<comment type="similarity">
    <text evidence="1">Belongs to the Glu/Leu/Phe/Val dehydrogenases family.</text>
</comment>
<dbReference type="InterPro" id="IPR036291">
    <property type="entry name" value="NAD(P)-bd_dom_sf"/>
</dbReference>
<dbReference type="SMART" id="SM00839">
    <property type="entry name" value="ELFV_dehydrog"/>
    <property type="match status" value="1"/>
</dbReference>
<dbReference type="PROSITE" id="PS50110">
    <property type="entry name" value="RESPONSE_REGULATORY"/>
    <property type="match status" value="1"/>
</dbReference>
<proteinExistence type="inferred from homology"/>
<keyword evidence="6" id="KW-1185">Reference proteome</keyword>
<dbReference type="PANTHER" id="PTHR11606:SF13">
    <property type="entry name" value="GLUTAMATE DEHYDROGENASE 1, MITOCHONDRIAL"/>
    <property type="match status" value="1"/>
</dbReference>
<dbReference type="PROSITE" id="PS00074">
    <property type="entry name" value="GLFV_DEHYDROGENASE"/>
    <property type="match status" value="1"/>
</dbReference>
<dbReference type="Gene3D" id="3.40.50.10860">
    <property type="entry name" value="Leucine Dehydrogenase, chain A, domain 1"/>
    <property type="match status" value="1"/>
</dbReference>
<dbReference type="EC" id="1.4.1.3" evidence="5"/>
<dbReference type="InterPro" id="IPR033524">
    <property type="entry name" value="Glu/Leu/Phe/Val_DH_AS"/>
</dbReference>
<dbReference type="SUPFAM" id="SSF52172">
    <property type="entry name" value="CheY-like"/>
    <property type="match status" value="1"/>
</dbReference>
<name>A0A517VB07_9PLAN</name>
<dbReference type="PRINTS" id="PR00082">
    <property type="entry name" value="GLFDHDRGNASE"/>
</dbReference>
<dbReference type="AlphaFoldDB" id="A0A517VB07"/>
<keyword evidence="2 5" id="KW-0560">Oxidoreductase</keyword>
<dbReference type="InterPro" id="IPR006095">
    <property type="entry name" value="Glu/Leu/Phe/Val/Trp_DH"/>
</dbReference>
<dbReference type="SUPFAM" id="SSF53223">
    <property type="entry name" value="Aminoacid dehydrogenase-like, N-terminal domain"/>
    <property type="match status" value="1"/>
</dbReference>
<reference evidence="5 6" key="1">
    <citation type="submission" date="2019-02" db="EMBL/GenBank/DDBJ databases">
        <title>Deep-cultivation of Planctomycetes and their phenomic and genomic characterization uncovers novel biology.</title>
        <authorList>
            <person name="Wiegand S."/>
            <person name="Jogler M."/>
            <person name="Boedeker C."/>
            <person name="Pinto D."/>
            <person name="Vollmers J."/>
            <person name="Rivas-Marin E."/>
            <person name="Kohn T."/>
            <person name="Peeters S.H."/>
            <person name="Heuer A."/>
            <person name="Rast P."/>
            <person name="Oberbeckmann S."/>
            <person name="Bunk B."/>
            <person name="Jeske O."/>
            <person name="Meyerdierks A."/>
            <person name="Storesund J.E."/>
            <person name="Kallscheuer N."/>
            <person name="Luecker S."/>
            <person name="Lage O.M."/>
            <person name="Pohl T."/>
            <person name="Merkel B.J."/>
            <person name="Hornburger P."/>
            <person name="Mueller R.-W."/>
            <person name="Bruemmer F."/>
            <person name="Labrenz M."/>
            <person name="Spormann A.M."/>
            <person name="Op den Camp H."/>
            <person name="Overmann J."/>
            <person name="Amann R."/>
            <person name="Jetten M.S.M."/>
            <person name="Mascher T."/>
            <person name="Medema M.H."/>
            <person name="Devos D.P."/>
            <person name="Kaster A.-K."/>
            <person name="Ovreas L."/>
            <person name="Rohde M."/>
            <person name="Galperin M.Y."/>
            <person name="Jogler C."/>
        </authorList>
    </citation>
    <scope>NUCLEOTIDE SEQUENCE [LARGE SCALE GENOMIC DNA]</scope>
    <source>
        <strain evidence="5 6">Pan161</strain>
    </source>
</reference>
<dbReference type="Gene3D" id="3.40.50.720">
    <property type="entry name" value="NAD(P)-binding Rossmann-like Domain"/>
    <property type="match status" value="1"/>
</dbReference>
<keyword evidence="3" id="KW-0597">Phosphoprotein</keyword>
<dbReference type="Pfam" id="PF00072">
    <property type="entry name" value="Response_reg"/>
    <property type="match status" value="1"/>
</dbReference>
<dbReference type="InterPro" id="IPR006097">
    <property type="entry name" value="Glu/Leu/Phe/Val/Trp_DH_dimer"/>
</dbReference>
<organism evidence="5 6">
    <name type="scientific">Gimesia algae</name>
    <dbReference type="NCBI Taxonomy" id="2527971"/>
    <lineage>
        <taxon>Bacteria</taxon>
        <taxon>Pseudomonadati</taxon>
        <taxon>Planctomycetota</taxon>
        <taxon>Planctomycetia</taxon>
        <taxon>Planctomycetales</taxon>
        <taxon>Planctomycetaceae</taxon>
        <taxon>Gimesia</taxon>
    </lineage>
</organism>
<dbReference type="EMBL" id="CP036343">
    <property type="protein sequence ID" value="QDT90193.1"/>
    <property type="molecule type" value="Genomic_DNA"/>
</dbReference>
<protein>
    <submittedName>
        <fullName evidence="5">Glutamate dehydrogenase</fullName>
        <ecNumber evidence="5">1.4.1.3</ecNumber>
    </submittedName>
</protein>
<dbReference type="GO" id="GO:0006538">
    <property type="term" value="P:L-glutamate catabolic process"/>
    <property type="evidence" value="ECO:0007669"/>
    <property type="project" value="TreeGrafter"/>
</dbReference>